<evidence type="ECO:0000313" key="3">
    <source>
        <dbReference type="EMBL" id="GGA53520.1"/>
    </source>
</evidence>
<evidence type="ECO:0000313" key="4">
    <source>
        <dbReference type="Proteomes" id="UP000636264"/>
    </source>
</evidence>
<dbReference type="PANTHER" id="PTHR46401:SF2">
    <property type="entry name" value="GLYCOSYLTRANSFERASE WBBK-RELATED"/>
    <property type="match status" value="1"/>
</dbReference>
<dbReference type="EMBL" id="BMIF01000001">
    <property type="protein sequence ID" value="GGA53520.1"/>
    <property type="molecule type" value="Genomic_DNA"/>
</dbReference>
<dbReference type="InterPro" id="IPR001296">
    <property type="entry name" value="Glyco_trans_1"/>
</dbReference>
<dbReference type="CDD" id="cd03809">
    <property type="entry name" value="GT4_MtfB-like"/>
    <property type="match status" value="1"/>
</dbReference>
<dbReference type="AlphaFoldDB" id="A0A916VYK3"/>
<gene>
    <name evidence="3" type="ORF">GCM10011385_03740</name>
</gene>
<reference evidence="3" key="2">
    <citation type="submission" date="2020-09" db="EMBL/GenBank/DDBJ databases">
        <authorList>
            <person name="Sun Q."/>
            <person name="Zhou Y."/>
        </authorList>
    </citation>
    <scope>NUCLEOTIDE SEQUENCE</scope>
    <source>
        <strain evidence="3">CGMCC 1.15320</strain>
    </source>
</reference>
<dbReference type="SUPFAM" id="SSF53756">
    <property type="entry name" value="UDP-Glycosyltransferase/glycogen phosphorylase"/>
    <property type="match status" value="1"/>
</dbReference>
<dbReference type="Gene3D" id="3.40.50.2000">
    <property type="entry name" value="Glycogen Phosphorylase B"/>
    <property type="match status" value="2"/>
</dbReference>
<keyword evidence="4" id="KW-1185">Reference proteome</keyword>
<dbReference type="Pfam" id="PF00534">
    <property type="entry name" value="Glycos_transf_1"/>
    <property type="match status" value="1"/>
</dbReference>
<evidence type="ECO:0000256" key="1">
    <source>
        <dbReference type="ARBA" id="ARBA00022679"/>
    </source>
</evidence>
<feature type="domain" description="Glycosyl transferase family 1" evidence="2">
    <location>
        <begin position="220"/>
        <end position="373"/>
    </location>
</feature>
<dbReference type="RefSeq" id="WP_188719225.1">
    <property type="nucleotide sequence ID" value="NZ_BMIF01000001.1"/>
</dbReference>
<evidence type="ECO:0000259" key="2">
    <source>
        <dbReference type="Pfam" id="PF00534"/>
    </source>
</evidence>
<comment type="caution">
    <text evidence="3">The sequence shown here is derived from an EMBL/GenBank/DDBJ whole genome shotgun (WGS) entry which is preliminary data.</text>
</comment>
<sequence>MNATAMLRRMAGAGAAAINRETVQPEIGQRGNVQRRWTINGDFLRSKPNGVARHARETVLALDQLVREQHPLTQGLSLTLVSPCEPDDDFRLSAITQKVVPEYSRPRLPQFWVQCQLPFHVEGGLLSLCNLAPVSIARQIVCIHDLHTYIMPESYGRGFRWTHRLVLPILGRRARRIATVSRYSRESILDYRVAHPENLSVVYNGCDHVRRWRPEASTLRLTGRPYVLCLGQPQPYKNLQLALALLPELEELGLDLAIAGDIDEDYIREKLGEVPDNLRLLGRVSDDDLARAYSKAFCFLFPSRIEGFGLPALEAMMHGCPVIASRAAAIPEICENAVVYGGVDSPGEWIAALRMLIAQPKMRAGLSEDARKQASRYTWAGVAKRYLQLMSMVDAADHVSEHNSD</sequence>
<reference evidence="3" key="1">
    <citation type="journal article" date="2014" name="Int. J. Syst. Evol. Microbiol.">
        <title>Complete genome sequence of Corynebacterium casei LMG S-19264T (=DSM 44701T), isolated from a smear-ripened cheese.</title>
        <authorList>
            <consortium name="US DOE Joint Genome Institute (JGI-PGF)"/>
            <person name="Walter F."/>
            <person name="Albersmeier A."/>
            <person name="Kalinowski J."/>
            <person name="Ruckert C."/>
        </authorList>
    </citation>
    <scope>NUCLEOTIDE SEQUENCE</scope>
    <source>
        <strain evidence="3">CGMCC 1.15320</strain>
    </source>
</reference>
<keyword evidence="1 3" id="KW-0808">Transferase</keyword>
<dbReference type="PANTHER" id="PTHR46401">
    <property type="entry name" value="GLYCOSYLTRANSFERASE WBBK-RELATED"/>
    <property type="match status" value="1"/>
</dbReference>
<organism evidence="3 4">
    <name type="scientific">Nitratireductor aestuarii</name>
    <dbReference type="NCBI Taxonomy" id="1735103"/>
    <lineage>
        <taxon>Bacteria</taxon>
        <taxon>Pseudomonadati</taxon>
        <taxon>Pseudomonadota</taxon>
        <taxon>Alphaproteobacteria</taxon>
        <taxon>Hyphomicrobiales</taxon>
        <taxon>Phyllobacteriaceae</taxon>
        <taxon>Nitratireductor</taxon>
    </lineage>
</organism>
<dbReference type="GO" id="GO:0016757">
    <property type="term" value="F:glycosyltransferase activity"/>
    <property type="evidence" value="ECO:0007669"/>
    <property type="project" value="InterPro"/>
</dbReference>
<accession>A0A916VYK3</accession>
<name>A0A916VYK3_9HYPH</name>
<dbReference type="GO" id="GO:0009103">
    <property type="term" value="P:lipopolysaccharide biosynthetic process"/>
    <property type="evidence" value="ECO:0007669"/>
    <property type="project" value="TreeGrafter"/>
</dbReference>
<proteinExistence type="predicted"/>
<dbReference type="Proteomes" id="UP000636264">
    <property type="component" value="Unassembled WGS sequence"/>
</dbReference>
<protein>
    <submittedName>
        <fullName evidence="3">Glycosyl transferase</fullName>
    </submittedName>
</protein>